<evidence type="ECO:0000256" key="1">
    <source>
        <dbReference type="SAM" id="Phobius"/>
    </source>
</evidence>
<keyword evidence="1" id="KW-0472">Membrane</keyword>
<evidence type="ECO:0000313" key="2">
    <source>
        <dbReference type="EMBL" id="KAK8844508.1"/>
    </source>
</evidence>
<protein>
    <submittedName>
        <fullName evidence="2">Uncharacterized protein</fullName>
    </submittedName>
</protein>
<comment type="caution">
    <text evidence="2">The sequence shown here is derived from an EMBL/GenBank/DDBJ whole genome shotgun (WGS) entry which is preliminary data.</text>
</comment>
<dbReference type="Proteomes" id="UP001470230">
    <property type="component" value="Unassembled WGS sequence"/>
</dbReference>
<name>A0ABR2HF16_9EUKA</name>
<keyword evidence="1" id="KW-0812">Transmembrane</keyword>
<organism evidence="2 3">
    <name type="scientific">Tritrichomonas musculus</name>
    <dbReference type="NCBI Taxonomy" id="1915356"/>
    <lineage>
        <taxon>Eukaryota</taxon>
        <taxon>Metamonada</taxon>
        <taxon>Parabasalia</taxon>
        <taxon>Tritrichomonadida</taxon>
        <taxon>Tritrichomonadidae</taxon>
        <taxon>Tritrichomonas</taxon>
    </lineage>
</organism>
<keyword evidence="3" id="KW-1185">Reference proteome</keyword>
<sequence length="305" mass="34395">MSYLDPMLDMESFIPIVRDLDLIVVSPSKTIFMGDHLDSKDTQHISTNEKIIINEDEIEEGEYLIHVYGGAFVDSLNLNEKQEFSVVASGPIENGYLDFVESNQYPCDKCDKNRPGFCSCDSNDKTLGQICQVNIEEIKDINASFDVGPLEIKRVRFTQNSDKIISKVISKSESPGKGINIWISENCHLSLGEYEIINAFEFNFEILNELSFNSSQVCVAIFNNNDRFATYGIEVVTEDNPNKDDGDGDDKDKDNDKKKEDKVAFILMICIAVNSVILVIFIIIIIVLCNKLSMCNKGENYEKAF</sequence>
<dbReference type="EMBL" id="JAPFFF010000032">
    <property type="protein sequence ID" value="KAK8844508.1"/>
    <property type="molecule type" value="Genomic_DNA"/>
</dbReference>
<proteinExistence type="predicted"/>
<feature type="transmembrane region" description="Helical" evidence="1">
    <location>
        <begin position="263"/>
        <end position="288"/>
    </location>
</feature>
<gene>
    <name evidence="2" type="ORF">M9Y10_024373</name>
</gene>
<dbReference type="Gene3D" id="2.60.120.380">
    <property type="match status" value="1"/>
</dbReference>
<accession>A0ABR2HF16</accession>
<reference evidence="2 3" key="1">
    <citation type="submission" date="2024-04" db="EMBL/GenBank/DDBJ databases">
        <title>Tritrichomonas musculus Genome.</title>
        <authorList>
            <person name="Alves-Ferreira E."/>
            <person name="Grigg M."/>
            <person name="Lorenzi H."/>
            <person name="Galac M."/>
        </authorList>
    </citation>
    <scope>NUCLEOTIDE SEQUENCE [LARGE SCALE GENOMIC DNA]</scope>
    <source>
        <strain evidence="2 3">EAF2021</strain>
    </source>
</reference>
<evidence type="ECO:0000313" key="3">
    <source>
        <dbReference type="Proteomes" id="UP001470230"/>
    </source>
</evidence>
<keyword evidence="1" id="KW-1133">Transmembrane helix</keyword>